<reference evidence="1 2" key="1">
    <citation type="submission" date="2019-08" db="EMBL/GenBank/DDBJ databases">
        <title>A chromosome-level genome assembly, high-density linkage maps, and genome scans reveal the genomic architecture of hybrid incompatibilities underlying speciation via character displacement in darters (Percidae: Etheostominae).</title>
        <authorList>
            <person name="Moran R.L."/>
            <person name="Catchen J.M."/>
            <person name="Fuller R.C."/>
        </authorList>
    </citation>
    <scope>NUCLEOTIDE SEQUENCE [LARGE SCALE GENOMIC DNA]</scope>
    <source>
        <strain evidence="1">EspeVRDwgs_2016</strain>
        <tissue evidence="1">Muscle</tissue>
    </source>
</reference>
<gene>
    <name evidence="1" type="ORF">FQN60_001888</name>
</gene>
<comment type="caution">
    <text evidence="1">The sequence shown here is derived from an EMBL/GenBank/DDBJ whole genome shotgun (WGS) entry which is preliminary data.</text>
</comment>
<proteinExistence type="predicted"/>
<protein>
    <submittedName>
        <fullName evidence="1">Uncharacterized protein</fullName>
    </submittedName>
</protein>
<evidence type="ECO:0000313" key="1">
    <source>
        <dbReference type="EMBL" id="KAA8590945.1"/>
    </source>
</evidence>
<evidence type="ECO:0000313" key="2">
    <source>
        <dbReference type="Proteomes" id="UP000327493"/>
    </source>
</evidence>
<dbReference type="AlphaFoldDB" id="A0A5J5DD10"/>
<dbReference type="EMBL" id="VOFY01000007">
    <property type="protein sequence ID" value="KAA8590945.1"/>
    <property type="molecule type" value="Genomic_DNA"/>
</dbReference>
<accession>A0A5J5DD10</accession>
<dbReference type="Proteomes" id="UP000327493">
    <property type="component" value="Chromosome 7"/>
</dbReference>
<name>A0A5J5DD10_9PERO</name>
<keyword evidence="2" id="KW-1185">Reference proteome</keyword>
<sequence>MYVENARTTWDHNISQAHGRFNVLLKRWLDEFVVLFDDTLNVSAPLCDVPPQSTHQPDVGCPTNDEGIFGLCSMFVVPGWAASGVDGSFGGAVKRSDVSLDGAGKQGLTWSNRGREKALQLVERTHSVWNYSTAFPSSFTCSLLLPSVVRPTNFHNMRLQVKEGPEESDRDTDKQLGKTTLPLCFKLLGSLCLVRRNHRGALFGLAAPLLTSGGTIPHLSFDPIVLRRFTLGIGDHFTGCCTKPVLRR</sequence>
<organism evidence="1 2">
    <name type="scientific">Etheostoma spectabile</name>
    <name type="common">orangethroat darter</name>
    <dbReference type="NCBI Taxonomy" id="54343"/>
    <lineage>
        <taxon>Eukaryota</taxon>
        <taxon>Metazoa</taxon>
        <taxon>Chordata</taxon>
        <taxon>Craniata</taxon>
        <taxon>Vertebrata</taxon>
        <taxon>Euteleostomi</taxon>
        <taxon>Actinopterygii</taxon>
        <taxon>Neopterygii</taxon>
        <taxon>Teleostei</taxon>
        <taxon>Neoteleostei</taxon>
        <taxon>Acanthomorphata</taxon>
        <taxon>Eupercaria</taxon>
        <taxon>Perciformes</taxon>
        <taxon>Percoidei</taxon>
        <taxon>Percidae</taxon>
        <taxon>Etheostomatinae</taxon>
        <taxon>Etheostoma</taxon>
    </lineage>
</organism>